<keyword evidence="3" id="KW-1185">Reference proteome</keyword>
<protein>
    <submittedName>
        <fullName evidence="2">Uncharacterized protein</fullName>
    </submittedName>
</protein>
<dbReference type="AlphaFoldDB" id="A0A919JYR1"/>
<comment type="caution">
    <text evidence="2">The sequence shown here is derived from an EMBL/GenBank/DDBJ whole genome shotgun (WGS) entry which is preliminary data.</text>
</comment>
<keyword evidence="1" id="KW-0812">Transmembrane</keyword>
<gene>
    <name evidence="2" type="ORF">Ari01nite_36140</name>
</gene>
<feature type="transmembrane region" description="Helical" evidence="1">
    <location>
        <begin position="71"/>
        <end position="88"/>
    </location>
</feature>
<reference evidence="2" key="1">
    <citation type="submission" date="2021-01" db="EMBL/GenBank/DDBJ databases">
        <title>Whole genome shotgun sequence of Actinoplanes rishiriensis NBRC 108556.</title>
        <authorList>
            <person name="Komaki H."/>
            <person name="Tamura T."/>
        </authorList>
    </citation>
    <scope>NUCLEOTIDE SEQUENCE</scope>
    <source>
        <strain evidence="2">NBRC 108556</strain>
    </source>
</reference>
<dbReference type="EMBL" id="BOMV01000039">
    <property type="protein sequence ID" value="GIE96149.1"/>
    <property type="molecule type" value="Genomic_DNA"/>
</dbReference>
<keyword evidence="1" id="KW-0472">Membrane</keyword>
<dbReference type="Proteomes" id="UP000636960">
    <property type="component" value="Unassembled WGS sequence"/>
</dbReference>
<sequence length="105" mass="10904">MSTSSWTLVAGGTAGLALAVFGAGMLITGRAPDATLRAFRSIRDAGRYHLLFGVGLMLVVFGTVMRGLVAVIAAVLATIMVGVAVVRFRPRGHRRPPGGDAAVQR</sequence>
<proteinExistence type="predicted"/>
<evidence type="ECO:0000313" key="2">
    <source>
        <dbReference type="EMBL" id="GIE96149.1"/>
    </source>
</evidence>
<evidence type="ECO:0000313" key="3">
    <source>
        <dbReference type="Proteomes" id="UP000636960"/>
    </source>
</evidence>
<feature type="transmembrane region" description="Helical" evidence="1">
    <location>
        <begin position="6"/>
        <end position="27"/>
    </location>
</feature>
<dbReference type="RefSeq" id="WP_203782400.1">
    <property type="nucleotide sequence ID" value="NZ_BOMV01000039.1"/>
</dbReference>
<organism evidence="2 3">
    <name type="scientific">Paractinoplanes rishiriensis</name>
    <dbReference type="NCBI Taxonomy" id="1050105"/>
    <lineage>
        <taxon>Bacteria</taxon>
        <taxon>Bacillati</taxon>
        <taxon>Actinomycetota</taxon>
        <taxon>Actinomycetes</taxon>
        <taxon>Micromonosporales</taxon>
        <taxon>Micromonosporaceae</taxon>
        <taxon>Paractinoplanes</taxon>
    </lineage>
</organism>
<evidence type="ECO:0000256" key="1">
    <source>
        <dbReference type="SAM" id="Phobius"/>
    </source>
</evidence>
<feature type="transmembrane region" description="Helical" evidence="1">
    <location>
        <begin position="48"/>
        <end position="65"/>
    </location>
</feature>
<keyword evidence="1" id="KW-1133">Transmembrane helix</keyword>
<name>A0A919JYR1_9ACTN</name>
<accession>A0A919JYR1</accession>